<proteinExistence type="predicted"/>
<reference evidence="2" key="1">
    <citation type="journal article" date="2004" name="Nature">
        <title>Genome duplication in the teleost fish Tetraodon nigroviridis reveals the early vertebrate proto-karyotype.</title>
        <authorList>
            <person name="Jaillon O."/>
            <person name="Aury J.-M."/>
            <person name="Brunet F."/>
            <person name="Petit J.-L."/>
            <person name="Stange-Thomann N."/>
            <person name="Mauceli E."/>
            <person name="Bouneau L."/>
            <person name="Fischer C."/>
            <person name="Ozouf-Costaz C."/>
            <person name="Bernot A."/>
            <person name="Nicaud S."/>
            <person name="Jaffe D."/>
            <person name="Fisher S."/>
            <person name="Lutfalla G."/>
            <person name="Dossat C."/>
            <person name="Segurens B."/>
            <person name="Dasilva C."/>
            <person name="Salanoubat M."/>
            <person name="Levy M."/>
            <person name="Boudet N."/>
            <person name="Castellano S."/>
            <person name="Anthouard V."/>
            <person name="Jubin C."/>
            <person name="Castelli V."/>
            <person name="Katinka M."/>
            <person name="Vacherie B."/>
            <person name="Biemont C."/>
            <person name="Skalli Z."/>
            <person name="Cattolico L."/>
            <person name="Poulain J."/>
            <person name="De Berardinis V."/>
            <person name="Cruaud C."/>
            <person name="Duprat S."/>
            <person name="Brottier P."/>
            <person name="Coutanceau J.-P."/>
            <person name="Gouzy J."/>
            <person name="Parra G."/>
            <person name="Lardier G."/>
            <person name="Chapple C."/>
            <person name="McKernan K.J."/>
            <person name="McEwan P."/>
            <person name="Bosak S."/>
            <person name="Kellis M."/>
            <person name="Volff J.-N."/>
            <person name="Guigo R."/>
            <person name="Zody M.C."/>
            <person name="Mesirov J."/>
            <person name="Lindblad-Toh K."/>
            <person name="Birren B."/>
            <person name="Nusbaum C."/>
            <person name="Kahn D."/>
            <person name="Robinson-Rechavi M."/>
            <person name="Laudet V."/>
            <person name="Schachter V."/>
            <person name="Quetier F."/>
            <person name="Saurin W."/>
            <person name="Scarpelli C."/>
            <person name="Wincker P."/>
            <person name="Lander E.S."/>
            <person name="Weissenbach J."/>
            <person name="Roest Crollius H."/>
        </authorList>
    </citation>
    <scope>NUCLEOTIDE SEQUENCE [LARGE SCALE GENOMIC DNA]</scope>
</reference>
<feature type="repeat" description="ANK" evidence="1">
    <location>
        <begin position="36"/>
        <end position="68"/>
    </location>
</feature>
<dbReference type="InterPro" id="IPR036770">
    <property type="entry name" value="Ankyrin_rpt-contain_sf"/>
</dbReference>
<dbReference type="Pfam" id="PF00023">
    <property type="entry name" value="Ank"/>
    <property type="match status" value="1"/>
</dbReference>
<organism evidence="2">
    <name type="scientific">Tetraodon nigroviridis</name>
    <name type="common">Spotted green pufferfish</name>
    <name type="synonym">Chelonodon nigroviridis</name>
    <dbReference type="NCBI Taxonomy" id="99883"/>
    <lineage>
        <taxon>Eukaryota</taxon>
        <taxon>Metazoa</taxon>
        <taxon>Chordata</taxon>
        <taxon>Craniata</taxon>
        <taxon>Vertebrata</taxon>
        <taxon>Euteleostomi</taxon>
        <taxon>Actinopterygii</taxon>
        <taxon>Neopterygii</taxon>
        <taxon>Teleostei</taxon>
        <taxon>Neoteleostei</taxon>
        <taxon>Acanthomorphata</taxon>
        <taxon>Eupercaria</taxon>
        <taxon>Tetraodontiformes</taxon>
        <taxon>Tetradontoidea</taxon>
        <taxon>Tetraodontidae</taxon>
        <taxon>Tetraodon</taxon>
    </lineage>
</organism>
<name>Q4TFZ6_TETNG</name>
<evidence type="ECO:0000313" key="2">
    <source>
        <dbReference type="EMBL" id="CAF88186.1"/>
    </source>
</evidence>
<gene>
    <name evidence="2" type="ORF">GSTENG00001369001</name>
</gene>
<keyword evidence="1" id="KW-0040">ANK repeat</keyword>
<dbReference type="Gene3D" id="1.25.40.20">
    <property type="entry name" value="Ankyrin repeat-containing domain"/>
    <property type="match status" value="1"/>
</dbReference>
<evidence type="ECO:0000256" key="1">
    <source>
        <dbReference type="PROSITE-ProRule" id="PRU00023"/>
    </source>
</evidence>
<protein>
    <submittedName>
        <fullName evidence="2">(spotted green pufferfish) hypothetical protein</fullName>
    </submittedName>
</protein>
<dbReference type="PANTHER" id="PTHR12447">
    <property type="entry name" value="ANKYRIN REPEAT DOMAIN-CONTAINING PROTEIN 13"/>
    <property type="match status" value="1"/>
</dbReference>
<dbReference type="OrthoDB" id="1585644at2759"/>
<dbReference type="SMART" id="SM00248">
    <property type="entry name" value="ANK"/>
    <property type="match status" value="2"/>
</dbReference>
<accession>Q4TFZ6</accession>
<dbReference type="SUPFAM" id="SSF48403">
    <property type="entry name" value="Ankyrin repeat"/>
    <property type="match status" value="1"/>
</dbReference>
<comment type="caution">
    <text evidence="2">The sequence shown here is derived from an EMBL/GenBank/DDBJ whole genome shotgun (WGS) entry which is preliminary data.</text>
</comment>
<dbReference type="EMBL" id="CAAE01004081">
    <property type="protein sequence ID" value="CAF88186.1"/>
    <property type="molecule type" value="Genomic_DNA"/>
</dbReference>
<dbReference type="KEGG" id="tng:GSTEN00001369G001"/>
<dbReference type="AlphaFoldDB" id="Q4TFZ6"/>
<feature type="non-terminal residue" evidence="2">
    <location>
        <position position="198"/>
    </location>
</feature>
<dbReference type="InterPro" id="IPR021832">
    <property type="entry name" value="ANKRD13"/>
</dbReference>
<dbReference type="GO" id="GO:0005737">
    <property type="term" value="C:cytoplasm"/>
    <property type="evidence" value="ECO:0007669"/>
    <property type="project" value="TreeGrafter"/>
</dbReference>
<dbReference type="InterPro" id="IPR002110">
    <property type="entry name" value="Ankyrin_rpt"/>
</dbReference>
<reference evidence="2" key="2">
    <citation type="submission" date="2004-02" db="EMBL/GenBank/DDBJ databases">
        <authorList>
            <consortium name="Genoscope"/>
            <consortium name="Whitehead Institute Centre for Genome Research"/>
        </authorList>
    </citation>
    <scope>NUCLEOTIDE SEQUENCE</scope>
</reference>
<dbReference type="PROSITE" id="PS50297">
    <property type="entry name" value="ANK_REP_REGION"/>
    <property type="match status" value="1"/>
</dbReference>
<dbReference type="PANTHER" id="PTHR12447:SF2">
    <property type="entry name" value="ANKYRIN REPEAT DOMAIN-CONTAINING PROTEIN 13D"/>
    <property type="match status" value="1"/>
</dbReference>
<dbReference type="PROSITE" id="PS50088">
    <property type="entry name" value="ANK_REPEAT"/>
    <property type="match status" value="1"/>
</dbReference>
<sequence>MAQEAFPLHFLVWNNQYLELDRELQKKEDVGRLDPRGRTPLELAVCLGHLESTRVLLRHSSDPTHCNAQGWTSEPSQIPGVITQTGSRRCDRGCLCSVLQEAVSTGDPELVQLVLQYRDFKRATERLAGIPELLSKLRQARDFYVEMKWEFTSWGECPGRAFSERSVSAPVGDGQFPDGFPDPSAALVCFQICPHTVT</sequence>